<dbReference type="InterPro" id="IPR022929">
    <property type="entry name" value="Put_MntP"/>
</dbReference>
<dbReference type="PANTHER" id="PTHR35529">
    <property type="entry name" value="MANGANESE EFFLUX PUMP MNTP-RELATED"/>
    <property type="match status" value="1"/>
</dbReference>
<dbReference type="AlphaFoldDB" id="D4GDE7"/>
<reference evidence="9 10" key="1">
    <citation type="journal article" date="2010" name="J. Bacteriol.">
        <title>Genome sequence of Pantoea ananatis LMG20103, the causative agent of Eucalyptus blight and dieback.</title>
        <authorList>
            <person name="De Maayer P."/>
            <person name="Chan W.Y."/>
            <person name="Venter S.N."/>
            <person name="Toth I.K."/>
            <person name="Birch P.R."/>
            <person name="Joubert F."/>
            <person name="Coutinho T.A."/>
        </authorList>
    </citation>
    <scope>NUCLEOTIDE SEQUENCE [LARGE SCALE GENOMIC DNA]</scope>
    <source>
        <strain evidence="9 10">LMG 20103</strain>
    </source>
</reference>
<dbReference type="NCBIfam" id="NF008546">
    <property type="entry name" value="PRK11469.1"/>
    <property type="match status" value="1"/>
</dbReference>
<keyword evidence="10" id="KW-1185">Reference proteome</keyword>
<protein>
    <recommendedName>
        <fullName evidence="8">Putative manganese efflux pump MntP</fullName>
    </recommendedName>
</protein>
<evidence type="ECO:0000313" key="9">
    <source>
        <dbReference type="EMBL" id="ADD78972.1"/>
    </source>
</evidence>
<dbReference type="GO" id="GO:0005886">
    <property type="term" value="C:plasma membrane"/>
    <property type="evidence" value="ECO:0007669"/>
    <property type="project" value="UniProtKB-SubCell"/>
</dbReference>
<evidence type="ECO:0000256" key="1">
    <source>
        <dbReference type="ARBA" id="ARBA00022448"/>
    </source>
</evidence>
<feature type="transmembrane region" description="Helical" evidence="8">
    <location>
        <begin position="85"/>
        <end position="103"/>
    </location>
</feature>
<keyword evidence="5 8" id="KW-0406">Ion transport</keyword>
<keyword evidence="6 8" id="KW-0472">Membrane</keyword>
<dbReference type="eggNOG" id="COG1971">
    <property type="taxonomic scope" value="Bacteria"/>
</dbReference>
<comment type="subcellular location">
    <subcellularLocation>
        <location evidence="8">Cell inner membrane</location>
        <topology evidence="8">Multi-pass membrane protein</topology>
    </subcellularLocation>
</comment>
<feature type="transmembrane region" description="Helical" evidence="8">
    <location>
        <begin position="18"/>
        <end position="39"/>
    </location>
</feature>
<comment type="similarity">
    <text evidence="8">Belongs to the MntP (TC 9.B.29) family.</text>
</comment>
<feature type="transmembrane region" description="Helical" evidence="8">
    <location>
        <begin position="151"/>
        <end position="172"/>
    </location>
</feature>
<evidence type="ECO:0000256" key="7">
    <source>
        <dbReference type="ARBA" id="ARBA00023211"/>
    </source>
</evidence>
<keyword evidence="7 8" id="KW-0464">Manganese</keyword>
<feature type="transmembrane region" description="Helical" evidence="8">
    <location>
        <begin position="59"/>
        <end position="79"/>
    </location>
</feature>
<keyword evidence="8" id="KW-0997">Cell inner membrane</keyword>
<dbReference type="Pfam" id="PF02659">
    <property type="entry name" value="Mntp"/>
    <property type="match status" value="1"/>
</dbReference>
<evidence type="ECO:0000256" key="8">
    <source>
        <dbReference type="HAMAP-Rule" id="MF_01521"/>
    </source>
</evidence>
<evidence type="ECO:0000256" key="6">
    <source>
        <dbReference type="ARBA" id="ARBA00023136"/>
    </source>
</evidence>
<feature type="transmembrane region" description="Helical" evidence="8">
    <location>
        <begin position="123"/>
        <end position="145"/>
    </location>
</feature>
<comment type="function">
    <text evidence="8">Probably functions as a manganese efflux pump.</text>
</comment>
<organism evidence="9 10">
    <name type="scientific">Pantoea ananatis (strain LMG 20103)</name>
    <dbReference type="NCBI Taxonomy" id="706191"/>
    <lineage>
        <taxon>Bacteria</taxon>
        <taxon>Pseudomonadati</taxon>
        <taxon>Pseudomonadota</taxon>
        <taxon>Gammaproteobacteria</taxon>
        <taxon>Enterobacterales</taxon>
        <taxon>Erwiniaceae</taxon>
        <taxon>Pantoea</taxon>
    </lineage>
</organism>
<dbReference type="EMBL" id="CP001875">
    <property type="protein sequence ID" value="ADD78972.1"/>
    <property type="molecule type" value="Genomic_DNA"/>
</dbReference>
<dbReference type="HAMAP" id="MF_01521">
    <property type="entry name" value="MntP_pump"/>
    <property type="match status" value="1"/>
</dbReference>
<proteinExistence type="inferred from homology"/>
<evidence type="ECO:0000313" key="10">
    <source>
        <dbReference type="Proteomes" id="UP000001702"/>
    </source>
</evidence>
<name>D4GDE7_PANAM</name>
<dbReference type="GO" id="GO:0005384">
    <property type="term" value="F:manganese ion transmembrane transporter activity"/>
    <property type="evidence" value="ECO:0007669"/>
    <property type="project" value="UniProtKB-UniRule"/>
</dbReference>
<dbReference type="PANTHER" id="PTHR35529:SF1">
    <property type="entry name" value="MANGANESE EFFLUX PUMP MNTP-RELATED"/>
    <property type="match status" value="1"/>
</dbReference>
<keyword evidence="1 8" id="KW-0813">Transport</keyword>
<dbReference type="InterPro" id="IPR003810">
    <property type="entry name" value="Mntp/YtaF"/>
</dbReference>
<feature type="transmembrane region" description="Helical" evidence="8">
    <location>
        <begin position="184"/>
        <end position="206"/>
    </location>
</feature>
<keyword evidence="4 8" id="KW-1133">Transmembrane helix</keyword>
<gene>
    <name evidence="9" type="primary">yebN</name>
    <name evidence="8" type="synonym">mntP</name>
    <name evidence="9" type="ordered locus">PANA_3805</name>
</gene>
<accession>D4GDE7</accession>
<evidence type="ECO:0000256" key="2">
    <source>
        <dbReference type="ARBA" id="ARBA00022475"/>
    </source>
</evidence>
<evidence type="ECO:0000256" key="3">
    <source>
        <dbReference type="ARBA" id="ARBA00022692"/>
    </source>
</evidence>
<dbReference type="Proteomes" id="UP000001702">
    <property type="component" value="Chromosome"/>
</dbReference>
<dbReference type="KEGG" id="pam:PANA_3805"/>
<evidence type="ECO:0000256" key="5">
    <source>
        <dbReference type="ARBA" id="ARBA00023065"/>
    </source>
</evidence>
<evidence type="ECO:0000256" key="4">
    <source>
        <dbReference type="ARBA" id="ARBA00022989"/>
    </source>
</evidence>
<sequence>MCDGFSMKPCFFIPSERIMTFIATLILAFGMSMDAFAAALGKGATLHRPGLKEAVRTGLIFGCIEALTPLIGWALGLAASQYVAAWDHWIAFFLLAFLGARMMMEGFRKTATEPCEAPQSHGFMVLATTAVATSLDALAVGVGLAFLQVNIVTTALTIGAATTVMATTGVLIGRFIGPVLGKWAEVLGGLVLIAIGSTILAEHLALFQ</sequence>
<dbReference type="HOGENOM" id="CLU_096410_0_0_6"/>
<keyword evidence="2 8" id="KW-1003">Cell membrane</keyword>
<dbReference type="STRING" id="706191.PANA_3805"/>
<keyword evidence="3 8" id="KW-0812">Transmembrane</keyword>